<dbReference type="RefSeq" id="WP_015348392.1">
    <property type="nucleotide sequence ID" value="NC_020126.1"/>
</dbReference>
<dbReference type="PATRIC" id="fig|1278073.3.peg.2869"/>
<accession>L7U5J2</accession>
<dbReference type="Pfam" id="PF08309">
    <property type="entry name" value="LVIVD"/>
    <property type="match status" value="3"/>
</dbReference>
<dbReference type="InterPro" id="IPR011047">
    <property type="entry name" value="Quinoprotein_ADH-like_sf"/>
</dbReference>
<reference evidence="1 2" key="1">
    <citation type="journal article" date="2013" name="Genome Announc.">
        <title>Complete genome sequence of Myxococcus stipitatus strain DSM 14675, a fruiting myxobacterium.</title>
        <authorList>
            <person name="Huntley S."/>
            <person name="Kneip S."/>
            <person name="Treuner-Lange A."/>
            <person name="Sogaard-Andersen L."/>
        </authorList>
    </citation>
    <scope>NUCLEOTIDE SEQUENCE [LARGE SCALE GENOMIC DNA]</scope>
    <source>
        <strain evidence="2">DSM 14675 / JCM 12634 / Mx s8</strain>
    </source>
</reference>
<name>L7U5J2_MYXSD</name>
<dbReference type="InterPro" id="IPR013211">
    <property type="entry name" value="LVIVD"/>
</dbReference>
<dbReference type="eggNOG" id="COG5276">
    <property type="taxonomic scope" value="Bacteria"/>
</dbReference>
<dbReference type="OrthoDB" id="5487315at2"/>
<dbReference type="STRING" id="1278073.MYSTI_02815"/>
<proteinExistence type="predicted"/>
<dbReference type="InterPro" id="IPR015943">
    <property type="entry name" value="WD40/YVTN_repeat-like_dom_sf"/>
</dbReference>
<organism evidence="1 2">
    <name type="scientific">Myxococcus stipitatus (strain DSM 14675 / JCM 12634 / Mx s8)</name>
    <dbReference type="NCBI Taxonomy" id="1278073"/>
    <lineage>
        <taxon>Bacteria</taxon>
        <taxon>Pseudomonadati</taxon>
        <taxon>Myxococcota</taxon>
        <taxon>Myxococcia</taxon>
        <taxon>Myxococcales</taxon>
        <taxon>Cystobacterineae</taxon>
        <taxon>Myxococcaceae</taxon>
        <taxon>Myxococcus</taxon>
    </lineage>
</organism>
<dbReference type="PROSITE" id="PS51257">
    <property type="entry name" value="PROKAR_LIPOPROTEIN"/>
    <property type="match status" value="1"/>
</dbReference>
<dbReference type="HOGENOM" id="CLU_037203_0_0_7"/>
<dbReference type="SUPFAM" id="SSF50998">
    <property type="entry name" value="Quinoprotein alcohol dehydrogenase-like"/>
    <property type="match status" value="1"/>
</dbReference>
<dbReference type="Proteomes" id="UP000011131">
    <property type="component" value="Chromosome"/>
</dbReference>
<evidence type="ECO:0000313" key="1">
    <source>
        <dbReference type="EMBL" id="AGC44131.1"/>
    </source>
</evidence>
<dbReference type="EMBL" id="CP004025">
    <property type="protein sequence ID" value="AGC44131.1"/>
    <property type="molecule type" value="Genomic_DNA"/>
</dbReference>
<keyword evidence="1" id="KW-0449">Lipoprotein</keyword>
<evidence type="ECO:0000313" key="2">
    <source>
        <dbReference type="Proteomes" id="UP000011131"/>
    </source>
</evidence>
<protein>
    <submittedName>
        <fullName evidence="1">Putative lipoprotein</fullName>
    </submittedName>
</protein>
<keyword evidence="2" id="KW-1185">Reference proteome</keyword>
<dbReference type="KEGG" id="msd:MYSTI_02815"/>
<dbReference type="Gene3D" id="2.130.10.10">
    <property type="entry name" value="YVTN repeat-like/Quinoprotein amine dehydrogenase"/>
    <property type="match status" value="1"/>
</dbReference>
<sequence length="480" mass="51751">MRRFYLLSSTLVLALGCGKDDNSKNKAECHLAAINLSACQRSTLAQVQRSGVWNVNVDLNDGTGSAGALRLTGGAGPLMFNMPVTEQESTDDTLYMASESLDTFNRKVRFALAGCDATAPDKMRGTFRRCVDGEVDLEGTFTAARLGRRASESEASGLELVKEIALPRGAASELAVVGGYAYVPAGKEGLFVYDVRNPAEARKVGEYKPSDDTYFDVAASGTLLYVASQKSGLVIYNIEDPANPKPLRSLTQPSVVFETLSVEGNFLLAGSPSPNGEILVFELTNPAEPKLADRYFVEGAEPSASEVPREVKVFGDRLYASMWTFGLTVSDFTKPSDPKLLGRFSGAPSRGLAVGNVGGRLLAFSGGEDWGAYLSVLDVVNPANILQVGTFRLRDEVSIRAMALAGSKLYVAYYQDGLRVLDVSNPSDVRQLAYYNTWRETDANRGGSFFEGLTNVVVPGDGYIYATESSRGLLIFRETN</sequence>
<dbReference type="AlphaFoldDB" id="L7U5J2"/>
<gene>
    <name evidence="1" type="ordered locus">MYSTI_02815</name>
</gene>